<evidence type="ECO:0000313" key="1">
    <source>
        <dbReference type="EMBL" id="KAJ8962875.1"/>
    </source>
</evidence>
<organism evidence="1 2">
    <name type="scientific">Aromia moschata</name>
    <dbReference type="NCBI Taxonomy" id="1265417"/>
    <lineage>
        <taxon>Eukaryota</taxon>
        <taxon>Metazoa</taxon>
        <taxon>Ecdysozoa</taxon>
        <taxon>Arthropoda</taxon>
        <taxon>Hexapoda</taxon>
        <taxon>Insecta</taxon>
        <taxon>Pterygota</taxon>
        <taxon>Neoptera</taxon>
        <taxon>Endopterygota</taxon>
        <taxon>Coleoptera</taxon>
        <taxon>Polyphaga</taxon>
        <taxon>Cucujiformia</taxon>
        <taxon>Chrysomeloidea</taxon>
        <taxon>Cerambycidae</taxon>
        <taxon>Cerambycinae</taxon>
        <taxon>Callichromatini</taxon>
        <taxon>Aromia</taxon>
    </lineage>
</organism>
<evidence type="ECO:0000313" key="2">
    <source>
        <dbReference type="Proteomes" id="UP001162162"/>
    </source>
</evidence>
<keyword evidence="2" id="KW-1185">Reference proteome</keyword>
<accession>A0AAV8ZG19</accession>
<protein>
    <submittedName>
        <fullName evidence="1">Uncharacterized protein</fullName>
    </submittedName>
</protein>
<dbReference type="Proteomes" id="UP001162162">
    <property type="component" value="Unassembled WGS sequence"/>
</dbReference>
<proteinExistence type="predicted"/>
<sequence length="93" mass="11268">MDHKNYCTTNLLHRYILRTYVSSNKLPLTSDFLYEKDIFGIFYNFKIEKLHKKSLFSKKVEKTSIHVHKKHCLNLKVQLSKHMEQKETYYTLV</sequence>
<dbReference type="AlphaFoldDB" id="A0AAV8ZG19"/>
<reference evidence="1" key="1">
    <citation type="journal article" date="2023" name="Insect Mol. Biol.">
        <title>Genome sequencing provides insights into the evolution of gene families encoding plant cell wall-degrading enzymes in longhorned beetles.</title>
        <authorList>
            <person name="Shin N.R."/>
            <person name="Okamura Y."/>
            <person name="Kirsch R."/>
            <person name="Pauchet Y."/>
        </authorList>
    </citation>
    <scope>NUCLEOTIDE SEQUENCE</scope>
    <source>
        <strain evidence="1">AMC_N1</strain>
    </source>
</reference>
<gene>
    <name evidence="1" type="ORF">NQ318_001283</name>
</gene>
<name>A0AAV8ZG19_9CUCU</name>
<dbReference type="EMBL" id="JAPWTK010000002">
    <property type="protein sequence ID" value="KAJ8962875.1"/>
    <property type="molecule type" value="Genomic_DNA"/>
</dbReference>
<comment type="caution">
    <text evidence="1">The sequence shown here is derived from an EMBL/GenBank/DDBJ whole genome shotgun (WGS) entry which is preliminary data.</text>
</comment>